<reference evidence="3" key="1">
    <citation type="journal article" date="2019" name="Int. J. Syst. Evol. Microbiol.">
        <title>The Global Catalogue of Microorganisms (GCM) 10K type strain sequencing project: providing services to taxonomists for standard genome sequencing and annotation.</title>
        <authorList>
            <consortium name="The Broad Institute Genomics Platform"/>
            <consortium name="The Broad Institute Genome Sequencing Center for Infectious Disease"/>
            <person name="Wu L."/>
            <person name="Ma J."/>
        </authorList>
    </citation>
    <scope>NUCLEOTIDE SEQUENCE [LARGE SCALE GENOMIC DNA]</scope>
    <source>
        <strain evidence="3">KCTC 52232</strain>
    </source>
</reference>
<dbReference type="InterPro" id="IPR001173">
    <property type="entry name" value="Glyco_trans_2-like"/>
</dbReference>
<dbReference type="RefSeq" id="WP_377129225.1">
    <property type="nucleotide sequence ID" value="NZ_JBHUON010000019.1"/>
</dbReference>
<feature type="domain" description="Glycosyltransferase 2-like" evidence="1">
    <location>
        <begin position="4"/>
        <end position="132"/>
    </location>
</feature>
<organism evidence="2 3">
    <name type="scientific">Mucilaginibacter antarcticus</name>
    <dbReference type="NCBI Taxonomy" id="1855725"/>
    <lineage>
        <taxon>Bacteria</taxon>
        <taxon>Pseudomonadati</taxon>
        <taxon>Bacteroidota</taxon>
        <taxon>Sphingobacteriia</taxon>
        <taxon>Sphingobacteriales</taxon>
        <taxon>Sphingobacteriaceae</taxon>
        <taxon>Mucilaginibacter</taxon>
    </lineage>
</organism>
<dbReference type="GO" id="GO:0016757">
    <property type="term" value="F:glycosyltransferase activity"/>
    <property type="evidence" value="ECO:0007669"/>
    <property type="project" value="UniProtKB-KW"/>
</dbReference>
<dbReference type="SUPFAM" id="SSF53448">
    <property type="entry name" value="Nucleotide-diphospho-sugar transferases"/>
    <property type="match status" value="1"/>
</dbReference>
<accession>A0ABW5XSN3</accession>
<dbReference type="EMBL" id="JBHUON010000019">
    <property type="protein sequence ID" value="MFD2865986.1"/>
    <property type="molecule type" value="Genomic_DNA"/>
</dbReference>
<evidence type="ECO:0000313" key="2">
    <source>
        <dbReference type="EMBL" id="MFD2865986.1"/>
    </source>
</evidence>
<dbReference type="PANTHER" id="PTHR43179">
    <property type="entry name" value="RHAMNOSYLTRANSFERASE WBBL"/>
    <property type="match status" value="1"/>
</dbReference>
<dbReference type="Pfam" id="PF00535">
    <property type="entry name" value="Glycos_transf_2"/>
    <property type="match status" value="1"/>
</dbReference>
<proteinExistence type="predicted"/>
<keyword evidence="3" id="KW-1185">Reference proteome</keyword>
<gene>
    <name evidence="2" type="ORF">ACFSYC_14895</name>
</gene>
<evidence type="ECO:0000313" key="3">
    <source>
        <dbReference type="Proteomes" id="UP001597601"/>
    </source>
</evidence>
<keyword evidence="2" id="KW-0808">Transferase</keyword>
<sequence length="278" mass="31372">MKLSVIIANHNQGDLLKLALNSLIKAGKAIDYELIVVDNASGDQSIEMLAAEYQTTKVIANTVNYGIAKAHNQGVAVANGAYVLLVNADTICGSETLDRALEFMDSHTDVSGLGVRMLGAQGSFLRESNRGLTRPWVSFFKLIGFAKNFVKSRLSDRNHKPWVEEFQTSEVDILADGFMLLRKAVFNEVGAFDERFVQFGHNIDFSYRMRLMGLKNYYFPKTYIINFKTQSKPKLSWQYIKNFYGAMLIFAAKYMFSMPEIKIVHGMQLYPPAYGVKQ</sequence>
<comment type="caution">
    <text evidence="2">The sequence shown here is derived from an EMBL/GenBank/DDBJ whole genome shotgun (WGS) entry which is preliminary data.</text>
</comment>
<dbReference type="Proteomes" id="UP001597601">
    <property type="component" value="Unassembled WGS sequence"/>
</dbReference>
<dbReference type="PANTHER" id="PTHR43179:SF7">
    <property type="entry name" value="RHAMNOSYLTRANSFERASE WBBL"/>
    <property type="match status" value="1"/>
</dbReference>
<keyword evidence="2" id="KW-0328">Glycosyltransferase</keyword>
<dbReference type="CDD" id="cd04186">
    <property type="entry name" value="GT_2_like_c"/>
    <property type="match status" value="1"/>
</dbReference>
<dbReference type="EC" id="2.4.-.-" evidence="2"/>
<name>A0ABW5XSN3_9SPHI</name>
<protein>
    <submittedName>
        <fullName evidence="2">Glycosyltransferase family 2 protein</fullName>
        <ecNumber evidence="2">2.4.-.-</ecNumber>
    </submittedName>
</protein>
<evidence type="ECO:0000259" key="1">
    <source>
        <dbReference type="Pfam" id="PF00535"/>
    </source>
</evidence>
<dbReference type="Gene3D" id="3.90.550.10">
    <property type="entry name" value="Spore Coat Polysaccharide Biosynthesis Protein SpsA, Chain A"/>
    <property type="match status" value="1"/>
</dbReference>
<dbReference type="InterPro" id="IPR029044">
    <property type="entry name" value="Nucleotide-diphossugar_trans"/>
</dbReference>